<proteinExistence type="inferred from homology"/>
<keyword evidence="3" id="KW-1185">Reference proteome</keyword>
<dbReference type="GO" id="GO:0097175">
    <property type="term" value="P:1,6-anhydro-N-acetyl-beta-muramic acid catabolic process"/>
    <property type="evidence" value="ECO:0007669"/>
    <property type="project" value="UniProtKB-UniRule"/>
</dbReference>
<keyword evidence="1 2" id="KW-0418">Kinase</keyword>
<dbReference type="GO" id="GO:0009254">
    <property type="term" value="P:peptidoglycan turnover"/>
    <property type="evidence" value="ECO:0007669"/>
    <property type="project" value="UniProtKB-UniRule"/>
</dbReference>
<dbReference type="PANTHER" id="PTHR30605">
    <property type="entry name" value="ANHYDRO-N-ACETYLMURAMIC ACID KINASE"/>
    <property type="match status" value="1"/>
</dbReference>
<comment type="catalytic activity">
    <reaction evidence="1">
        <text>1,6-anhydro-N-acetyl-beta-muramate + ATP + H2O = N-acetyl-D-muramate 6-phosphate + ADP + H(+)</text>
        <dbReference type="Rhea" id="RHEA:24952"/>
        <dbReference type="ChEBI" id="CHEBI:15377"/>
        <dbReference type="ChEBI" id="CHEBI:15378"/>
        <dbReference type="ChEBI" id="CHEBI:30616"/>
        <dbReference type="ChEBI" id="CHEBI:58690"/>
        <dbReference type="ChEBI" id="CHEBI:58722"/>
        <dbReference type="ChEBI" id="CHEBI:456216"/>
        <dbReference type="EC" id="2.7.1.170"/>
    </reaction>
</comment>
<name>A0A7X6DQU2_9BACT</name>
<dbReference type="GO" id="GO:0016301">
    <property type="term" value="F:kinase activity"/>
    <property type="evidence" value="ECO:0007669"/>
    <property type="project" value="UniProtKB-KW"/>
</dbReference>
<dbReference type="GO" id="GO:0006040">
    <property type="term" value="P:amino sugar metabolic process"/>
    <property type="evidence" value="ECO:0007669"/>
    <property type="project" value="InterPro"/>
</dbReference>
<dbReference type="NCBIfam" id="NF007148">
    <property type="entry name" value="PRK09585.3-2"/>
    <property type="match status" value="1"/>
</dbReference>
<comment type="pathway">
    <text evidence="1">Amino-sugar metabolism; 1,6-anhydro-N-acetylmuramate degradation.</text>
</comment>
<dbReference type="Proteomes" id="UP000534783">
    <property type="component" value="Unassembled WGS sequence"/>
</dbReference>
<dbReference type="InterPro" id="IPR005338">
    <property type="entry name" value="Anhydro_N_Ac-Mur_kinase"/>
</dbReference>
<keyword evidence="1 2" id="KW-0808">Transferase</keyword>
<dbReference type="AlphaFoldDB" id="A0A7X6DQU2"/>
<keyword evidence="1" id="KW-0547">Nucleotide-binding</keyword>
<evidence type="ECO:0000313" key="3">
    <source>
        <dbReference type="Proteomes" id="UP000534783"/>
    </source>
</evidence>
<dbReference type="Gene3D" id="3.30.420.40">
    <property type="match status" value="2"/>
</dbReference>
<dbReference type="GO" id="GO:0005524">
    <property type="term" value="F:ATP binding"/>
    <property type="evidence" value="ECO:0007669"/>
    <property type="project" value="UniProtKB-UniRule"/>
</dbReference>
<feature type="binding site" evidence="1">
    <location>
        <begin position="9"/>
        <end position="16"/>
    </location>
    <ligand>
        <name>ATP</name>
        <dbReference type="ChEBI" id="CHEBI:30616"/>
    </ligand>
</feature>
<dbReference type="EMBL" id="VTOW01000002">
    <property type="protein sequence ID" value="NKE71509.1"/>
    <property type="molecule type" value="Genomic_DNA"/>
</dbReference>
<dbReference type="UniPathway" id="UPA00544"/>
<dbReference type="SUPFAM" id="SSF53067">
    <property type="entry name" value="Actin-like ATPase domain"/>
    <property type="match status" value="1"/>
</dbReference>
<evidence type="ECO:0000256" key="1">
    <source>
        <dbReference type="HAMAP-Rule" id="MF_01270"/>
    </source>
</evidence>
<organism evidence="2 3">
    <name type="scientific">Candidatus Manganitrophus noduliformans</name>
    <dbReference type="NCBI Taxonomy" id="2606439"/>
    <lineage>
        <taxon>Bacteria</taxon>
        <taxon>Pseudomonadati</taxon>
        <taxon>Nitrospirota</taxon>
        <taxon>Nitrospiria</taxon>
        <taxon>Candidatus Troglogloeales</taxon>
        <taxon>Candidatus Manganitrophaceae</taxon>
        <taxon>Candidatus Manganitrophus</taxon>
    </lineage>
</organism>
<gene>
    <name evidence="1" type="primary">anmK</name>
    <name evidence="2" type="ORF">MNODULE_12235</name>
</gene>
<dbReference type="CDD" id="cd24050">
    <property type="entry name" value="ASKHA_NBD_ANMK"/>
    <property type="match status" value="1"/>
</dbReference>
<comment type="pathway">
    <text evidence="1">Cell wall biogenesis; peptidoglycan recycling.</text>
</comment>
<dbReference type="GO" id="GO:0016773">
    <property type="term" value="F:phosphotransferase activity, alcohol group as acceptor"/>
    <property type="evidence" value="ECO:0007669"/>
    <property type="project" value="UniProtKB-UniRule"/>
</dbReference>
<reference evidence="2 3" key="1">
    <citation type="journal article" date="2020" name="Nature">
        <title>Bacterial chemolithoautotrophy via manganese oxidation.</title>
        <authorList>
            <person name="Yu H."/>
            <person name="Leadbetter J.R."/>
        </authorList>
    </citation>
    <scope>NUCLEOTIDE SEQUENCE [LARGE SCALE GENOMIC DNA]</scope>
    <source>
        <strain evidence="2 3">Mn-1</strain>
    </source>
</reference>
<keyword evidence="1" id="KW-0119">Carbohydrate metabolism</keyword>
<protein>
    <recommendedName>
        <fullName evidence="1">Anhydro-N-acetylmuramic acid kinase</fullName>
        <ecNumber evidence="1">2.7.1.170</ecNumber>
    </recommendedName>
    <alternativeName>
        <fullName evidence="1">AnhMurNAc kinase</fullName>
    </alternativeName>
</protein>
<evidence type="ECO:0000313" key="2">
    <source>
        <dbReference type="EMBL" id="NKE71509.1"/>
    </source>
</evidence>
<dbReference type="HAMAP" id="MF_01270">
    <property type="entry name" value="AnhMurNAc_kinase"/>
    <property type="match status" value="1"/>
</dbReference>
<dbReference type="InterPro" id="IPR043129">
    <property type="entry name" value="ATPase_NBD"/>
</dbReference>
<keyword evidence="1" id="KW-0067">ATP-binding</keyword>
<comment type="caution">
    <text evidence="2">The sequence shown here is derived from an EMBL/GenBank/DDBJ whole genome shotgun (WGS) entry which is preliminary data.</text>
</comment>
<comment type="similarity">
    <text evidence="1">Belongs to the anhydro-N-acetylmuramic acid kinase family.</text>
</comment>
<dbReference type="RefSeq" id="WP_168060204.1">
    <property type="nucleotide sequence ID" value="NZ_VTOW01000002.1"/>
</dbReference>
<dbReference type="EC" id="2.7.1.170" evidence="1"/>
<comment type="function">
    <text evidence="1">Catalyzes the specific phosphorylation of 1,6-anhydro-N-acetylmuramic acid (anhMurNAc) with the simultaneous cleavage of the 1,6-anhydro ring, generating MurNAc-6-P. Is required for the utilization of anhMurNAc either imported from the medium or derived from its own cell wall murein, and thus plays a role in cell wall recycling.</text>
</comment>
<sequence length="389" mass="42082">MKIIGLISGTSSDGIDAALVDIRKNRGRLQLELIAFEVYPYPKSLPRQLIDLASGFPQSIANVCHLNFYVGELFAEAAREIARKGRVPLGKIELIGSHGQTVHHLPEPKREGKRAIRSTLQIGEPSVIAERTGITTIADFRPRDMAAGGEGAPLTPYLHFLLLSDPKRSRAVVNIGGISNVTYLKAGASLEKTAAFDMGPGNMVIDGLVRTLTGKEIDEGGKMARRGKADAALLSELMRHPFIRRKPPKSTGREVFGASMVASILQSTRMRRLPPEDLVATATTFTASAISENIDRFILKRGSLHEVIVGGGGVRNPVLMECLAELLAPIPVQPFEAFGYESRAIEAMTFALFAYQTFHGQPTNIPSVTGARRPVLLGKIVPGASFNLK</sequence>
<dbReference type="Pfam" id="PF03702">
    <property type="entry name" value="AnmK"/>
    <property type="match status" value="1"/>
</dbReference>
<dbReference type="UniPathway" id="UPA00343"/>
<dbReference type="PANTHER" id="PTHR30605:SF0">
    <property type="entry name" value="ANHYDRO-N-ACETYLMURAMIC ACID KINASE"/>
    <property type="match status" value="1"/>
</dbReference>
<accession>A0A7X6DQU2</accession>